<name>A0A5N5W5H0_STRMB</name>
<comment type="caution">
    <text evidence="2">The sequence shown here is derived from an EMBL/GenBank/DDBJ whole genome shotgun (WGS) entry which is preliminary data.</text>
</comment>
<accession>A0A5N5W5H0</accession>
<dbReference type="RefSeq" id="WP_152264341.1">
    <property type="nucleotide sequence ID" value="NZ_VOKX01000036.1"/>
</dbReference>
<feature type="compositionally biased region" description="Basic and acidic residues" evidence="1">
    <location>
        <begin position="42"/>
        <end position="62"/>
    </location>
</feature>
<dbReference type="AlphaFoldDB" id="A0A5N5W5H0"/>
<evidence type="ECO:0000256" key="1">
    <source>
        <dbReference type="SAM" id="MobiDB-lite"/>
    </source>
</evidence>
<gene>
    <name evidence="2" type="ORF">FRZ00_19400</name>
</gene>
<dbReference type="Proteomes" id="UP000327000">
    <property type="component" value="Unassembled WGS sequence"/>
</dbReference>
<evidence type="ECO:0000313" key="2">
    <source>
        <dbReference type="EMBL" id="KAB7842841.1"/>
    </source>
</evidence>
<organism evidence="2 3">
    <name type="scientific">Streptomyces mobaraensis</name>
    <name type="common">Streptoverticillium mobaraense</name>
    <dbReference type="NCBI Taxonomy" id="35621"/>
    <lineage>
        <taxon>Bacteria</taxon>
        <taxon>Bacillati</taxon>
        <taxon>Actinomycetota</taxon>
        <taxon>Actinomycetes</taxon>
        <taxon>Kitasatosporales</taxon>
        <taxon>Streptomycetaceae</taxon>
        <taxon>Streptomyces</taxon>
    </lineage>
</organism>
<proteinExistence type="predicted"/>
<protein>
    <recommendedName>
        <fullName evidence="4">DUF1918 domain-containing protein</fullName>
    </recommendedName>
</protein>
<evidence type="ECO:0008006" key="4">
    <source>
        <dbReference type="Google" id="ProtNLM"/>
    </source>
</evidence>
<evidence type="ECO:0000313" key="3">
    <source>
        <dbReference type="Proteomes" id="UP000327000"/>
    </source>
</evidence>
<reference evidence="2 3" key="1">
    <citation type="journal article" date="2019" name="Microb. Cell Fact.">
        <title>Exploring novel herbicidin analogues by transcriptional regulator overexpression and MS/MS molecular networking.</title>
        <authorList>
            <person name="Shi Y."/>
            <person name="Gu R."/>
            <person name="Li Y."/>
            <person name="Wang X."/>
            <person name="Ren W."/>
            <person name="Li X."/>
            <person name="Wang L."/>
            <person name="Xie Y."/>
            <person name="Hong B."/>
        </authorList>
    </citation>
    <scope>NUCLEOTIDE SEQUENCE [LARGE SCALE GENOMIC DNA]</scope>
    <source>
        <strain evidence="2 3">US-43</strain>
    </source>
</reference>
<dbReference type="OrthoDB" id="3855669at2"/>
<dbReference type="EMBL" id="VOKX01000036">
    <property type="protein sequence ID" value="KAB7842841.1"/>
    <property type="molecule type" value="Genomic_DNA"/>
</dbReference>
<sequence length="83" mass="9058">MEQSKAAYRPGAWLTDTRRGKVGQVMEHQGPWVWLRPPGGGREWEAEPGRVRPATLEERERAGVPGGSSVGARYGTGSRRGDA</sequence>
<keyword evidence="3" id="KW-1185">Reference proteome</keyword>
<feature type="region of interest" description="Disordered" evidence="1">
    <location>
        <begin position="33"/>
        <end position="83"/>
    </location>
</feature>